<keyword evidence="3" id="KW-1185">Reference proteome</keyword>
<dbReference type="Proteomes" id="UP000326695">
    <property type="component" value="Chromosome"/>
</dbReference>
<feature type="domain" description="HicB-like antitoxin of toxin-antitoxin system" evidence="1">
    <location>
        <begin position="6"/>
        <end position="129"/>
    </location>
</feature>
<proteinExistence type="predicted"/>
<dbReference type="Gene3D" id="3.30.160.250">
    <property type="match status" value="1"/>
</dbReference>
<evidence type="ECO:0000313" key="3">
    <source>
        <dbReference type="Proteomes" id="UP000326695"/>
    </source>
</evidence>
<dbReference type="InterPro" id="IPR035069">
    <property type="entry name" value="TTHA1013/TTHA0281-like"/>
</dbReference>
<gene>
    <name evidence="2" type="ORF">EZJ17_09615</name>
</gene>
<protein>
    <submittedName>
        <fullName evidence="2">HicB family protein</fullName>
    </submittedName>
</protein>
<evidence type="ECO:0000313" key="2">
    <source>
        <dbReference type="EMBL" id="QED92832.1"/>
    </source>
</evidence>
<evidence type="ECO:0000259" key="1">
    <source>
        <dbReference type="Pfam" id="PF15919"/>
    </source>
</evidence>
<sequence>MKAFALAIYKDADNPTYGVVVPDVPGCYPCGDTIEAAIEDSKAAIKAHIEFMLENDLEVDLTTHSIEELRANADYADAIAWGIAEIDESNLSAKQTRFNVSWPEYLLDKVDRFAAENHDTRSGFLAKAALAAIDKTAG</sequence>
<organism evidence="2 3">
    <name type="scientific">Eikenella exigua</name>
    <dbReference type="NCBI Taxonomy" id="2528037"/>
    <lineage>
        <taxon>Bacteria</taxon>
        <taxon>Pseudomonadati</taxon>
        <taxon>Pseudomonadota</taxon>
        <taxon>Betaproteobacteria</taxon>
        <taxon>Neisseriales</taxon>
        <taxon>Neisseriaceae</taxon>
        <taxon>Eikenella</taxon>
    </lineage>
</organism>
<dbReference type="Pfam" id="PF15919">
    <property type="entry name" value="HicB_lk_antitox"/>
    <property type="match status" value="1"/>
</dbReference>
<reference evidence="3" key="1">
    <citation type="journal article" date="2019" name="J. Anim. Genet.">
        <title>Description and whole genome sequencing of Eikenella exigua sp. nov., isolated from brain abscess and blood.</title>
        <authorList>
            <person name="Stormo K.A."/>
            <person name="Nygaard R.M."/>
            <person name="Bruvold T.S."/>
            <person name="Dimmen G."/>
            <person name="Lindemann P.C."/>
            <person name="Jordal S."/>
            <person name="Kommedal O."/>
        </authorList>
    </citation>
    <scope>NUCLEOTIDE SEQUENCE [LARGE SCALE GENOMIC DNA]</scope>
    <source>
        <strain evidence="3">PXX</strain>
    </source>
</reference>
<dbReference type="KEGG" id="eex:EZJ17_09615"/>
<dbReference type="SUPFAM" id="SSF143100">
    <property type="entry name" value="TTHA1013/TTHA0281-like"/>
    <property type="match status" value="1"/>
</dbReference>
<accession>A0AAX1F9U6</accession>
<dbReference type="RefSeq" id="WP_151086480.1">
    <property type="nucleotide sequence ID" value="NZ_CP038018.1"/>
</dbReference>
<dbReference type="AlphaFoldDB" id="A0AAX1F9U6"/>
<dbReference type="EMBL" id="CP038018">
    <property type="protein sequence ID" value="QED92832.1"/>
    <property type="molecule type" value="Genomic_DNA"/>
</dbReference>
<name>A0AAX1F9U6_9NEIS</name>
<dbReference type="InterPro" id="IPR031807">
    <property type="entry name" value="HicB-like"/>
</dbReference>